<dbReference type="GO" id="GO:0006310">
    <property type="term" value="P:DNA recombination"/>
    <property type="evidence" value="ECO:0007669"/>
    <property type="project" value="UniProtKB-KW"/>
</dbReference>
<dbReference type="AlphaFoldDB" id="A0A9X6KDN9"/>
<comment type="similarity">
    <text evidence="1">Belongs to the 'phage' integrase family.</text>
</comment>
<evidence type="ECO:0000256" key="1">
    <source>
        <dbReference type="ARBA" id="ARBA00008857"/>
    </source>
</evidence>
<keyword evidence="4" id="KW-0233">DNA recombination</keyword>
<dbReference type="InterPro" id="IPR028259">
    <property type="entry name" value="AP2-like_int_N"/>
</dbReference>
<dbReference type="Gene3D" id="1.10.443.10">
    <property type="entry name" value="Intergrase catalytic core"/>
    <property type="match status" value="1"/>
</dbReference>
<dbReference type="Pfam" id="PF14659">
    <property type="entry name" value="Phage_int_SAM_3"/>
    <property type="match status" value="1"/>
</dbReference>
<dbReference type="RefSeq" id="WP_053512273.1">
    <property type="nucleotide sequence ID" value="NZ_CAKJXA010000038.1"/>
</dbReference>
<dbReference type="Gene3D" id="1.10.150.130">
    <property type="match status" value="1"/>
</dbReference>
<gene>
    <name evidence="6" type="ORF">BK774_14645</name>
</gene>
<dbReference type="PROSITE" id="PS51898">
    <property type="entry name" value="TYR_RECOMBINASE"/>
    <property type="match status" value="1"/>
</dbReference>
<name>A0A9X6KDN9_BACTU</name>
<dbReference type="InterPro" id="IPR004107">
    <property type="entry name" value="Integrase_SAM-like_N"/>
</dbReference>
<dbReference type="SUPFAM" id="SSF56349">
    <property type="entry name" value="DNA breaking-rejoining enzymes"/>
    <property type="match status" value="1"/>
</dbReference>
<dbReference type="InterPro" id="IPR013762">
    <property type="entry name" value="Integrase-like_cat_sf"/>
</dbReference>
<organism evidence="6 7">
    <name type="scientific">Bacillus thuringiensis</name>
    <dbReference type="NCBI Taxonomy" id="1428"/>
    <lineage>
        <taxon>Bacteria</taxon>
        <taxon>Bacillati</taxon>
        <taxon>Bacillota</taxon>
        <taxon>Bacilli</taxon>
        <taxon>Bacillales</taxon>
        <taxon>Bacillaceae</taxon>
        <taxon>Bacillus</taxon>
        <taxon>Bacillus cereus group</taxon>
    </lineage>
</organism>
<dbReference type="InterPro" id="IPR010998">
    <property type="entry name" value="Integrase_recombinase_N"/>
</dbReference>
<dbReference type="EMBL" id="NFEM01000071">
    <property type="protein sequence ID" value="OUA02933.1"/>
    <property type="molecule type" value="Genomic_DNA"/>
</dbReference>
<dbReference type="PANTHER" id="PTHR30349">
    <property type="entry name" value="PHAGE INTEGRASE-RELATED"/>
    <property type="match status" value="1"/>
</dbReference>
<dbReference type="Pfam" id="PF00589">
    <property type="entry name" value="Phage_integrase"/>
    <property type="match status" value="1"/>
</dbReference>
<keyword evidence="2" id="KW-0229">DNA integration</keyword>
<keyword evidence="3" id="KW-0238">DNA-binding</keyword>
<feature type="domain" description="Tyr recombinase" evidence="5">
    <location>
        <begin position="175"/>
        <end position="374"/>
    </location>
</feature>
<dbReference type="GO" id="GO:0003677">
    <property type="term" value="F:DNA binding"/>
    <property type="evidence" value="ECO:0007669"/>
    <property type="project" value="UniProtKB-KW"/>
</dbReference>
<dbReference type="InterPro" id="IPR002104">
    <property type="entry name" value="Integrase_catalytic"/>
</dbReference>
<dbReference type="CDD" id="cd01189">
    <property type="entry name" value="INT_ICEBs1_C_like"/>
    <property type="match status" value="1"/>
</dbReference>
<dbReference type="Pfam" id="PF14657">
    <property type="entry name" value="Arm-DNA-bind_4"/>
    <property type="match status" value="1"/>
</dbReference>
<evidence type="ECO:0000259" key="5">
    <source>
        <dbReference type="PROSITE" id="PS51898"/>
    </source>
</evidence>
<evidence type="ECO:0000256" key="2">
    <source>
        <dbReference type="ARBA" id="ARBA00022908"/>
    </source>
</evidence>
<dbReference type="InterPro" id="IPR011010">
    <property type="entry name" value="DNA_brk_join_enz"/>
</dbReference>
<dbReference type="GO" id="GO:0015074">
    <property type="term" value="P:DNA integration"/>
    <property type="evidence" value="ECO:0007669"/>
    <property type="project" value="UniProtKB-KW"/>
</dbReference>
<reference evidence="6 7" key="1">
    <citation type="submission" date="2016-10" db="EMBL/GenBank/DDBJ databases">
        <title>Comparative genomics of Bacillus thuringiensis reveals a path to pathogens against multiple invertebrate hosts.</title>
        <authorList>
            <person name="Zheng J."/>
            <person name="Gao Q."/>
            <person name="Liu H."/>
            <person name="Peng D."/>
            <person name="Ruan L."/>
            <person name="Sun M."/>
        </authorList>
    </citation>
    <scope>NUCLEOTIDE SEQUENCE [LARGE SCALE GENOMIC DNA]</scope>
    <source>
        <strain evidence="6">HD5</strain>
    </source>
</reference>
<evidence type="ECO:0000313" key="6">
    <source>
        <dbReference type="EMBL" id="OUA02933.1"/>
    </source>
</evidence>
<dbReference type="InterPro" id="IPR050090">
    <property type="entry name" value="Tyrosine_recombinase_XerCD"/>
</dbReference>
<sequence length="383" mass="44966">MKKKQTNGTVSKDKSTGKWMFVFNIAKDSITGKRRQIRRRGFRTKREAHDAMLILKAEMLRGERSDLSKLTYATYVDEWMKERTFHLQETTYEIHKTYIVNVIKPRLGHFQMREIEPIHMQKFVNELAIDIGYSPATVHLIYRIVSASLKKAKVLKLIDENPTIGITLPKLRKTSEINVWTLEEVNHFINEGKDVYRPTRMYICCVIALLTGMRQGEIMGLRWKDIDFENRIIYIRQTLTQSGKIKVGAKNNASIRNVHFPIKLIEELELHRDMIKRERLYHGRDYKDNDLVICARKGNPLIPRNGRIEFYNLIEKLGLPKIRFHDLRHTHATMLIQQNVNVKLISERLGHTDIQTTLNTYSHVLPNMQREVADKLDEMFGDN</sequence>
<comment type="caution">
    <text evidence="6">The sequence shown here is derived from an EMBL/GenBank/DDBJ whole genome shotgun (WGS) entry which is preliminary data.</text>
</comment>
<evidence type="ECO:0000256" key="3">
    <source>
        <dbReference type="ARBA" id="ARBA00023125"/>
    </source>
</evidence>
<accession>A0A9X6KDN9</accession>
<evidence type="ECO:0000256" key="4">
    <source>
        <dbReference type="ARBA" id="ARBA00023172"/>
    </source>
</evidence>
<evidence type="ECO:0000313" key="7">
    <source>
        <dbReference type="Proteomes" id="UP000194551"/>
    </source>
</evidence>
<proteinExistence type="inferred from homology"/>
<protein>
    <submittedName>
        <fullName evidence="6">Site-specific integrase</fullName>
    </submittedName>
</protein>
<dbReference type="Proteomes" id="UP000194551">
    <property type="component" value="Unassembled WGS sequence"/>
</dbReference>
<dbReference type="PANTHER" id="PTHR30349:SF64">
    <property type="entry name" value="PROPHAGE INTEGRASE INTD-RELATED"/>
    <property type="match status" value="1"/>
</dbReference>